<evidence type="ECO:0000256" key="2">
    <source>
        <dbReference type="ARBA" id="ARBA00009199"/>
    </source>
</evidence>
<sequence length="1252" mass="140884">MPAWEEIAAKKRQQLLDSIPQEWRVPADKVPPDTQLDVTGFPEQSGWFTAEELEITGTPAAQLLQKLKSREWTSEKVTRAFCKRAAAAHQLTDCLSETFFDLALTTARSRDEHLAKTGELVGPFHGLPISIKDNFHVVGKDATVGFAALVDKPAAYNSTLVDMLLAAGAVLYVKTNVPTAMMIAESVNNVFGRTKNPRNRALTPGGSSGGESALIAFGGSPLGVGSDIGGSLRIPAACTGIWTLRPSLGRFPTLKTQSGLAGQEAVASVNGPLAPSLESVKLYSETVVGLQPWLQDPKCVPIPWREVEVPKKLKLAVLWHDDEVMPTPPVRRALKETVEKLKKAGHEVIDWTSDGMHAQAGSLIQRMFLADGGKSVRKLLGPTGEPFRPEMAAYETAKEVGTYDMWQIHLERTDLQKRYLDRWNAAGLDGIICPTAPYATVEHGKFKYVGYTCVYNCLDYAAVSFPSGIAVDKSLDELTAEEKSGKSLSEIDKVTREDWHEKHEAEGAGILRLNPPAALRPKRRKHSFSTSTTMDPASAIGLAASIIQLISFTSNLLSTTREIHNSTDGTAVENLELEAITKSLQELSQEIAAGNRNLTKADKQLNELCDGCQKVTRELLELVQKLKGANSHAGWRSFQQAALTIWKEKEVRTLIDRLERYRRQIDTALLVTLRQSIEKIDPEFTRSASNVSAEILGKSQFDTTNSWKAKFIDELHQNNWKIKNEQDMAMFSACFTESASIHHDQLQQLRILEALRFSDIADRYERIEEAHKKTFEWIFSTPGQDEVQVPSAPLDHEQNPKRHVEFVQWLRSDRNLFWITGKPGAGKSTLMKYLYNDSRTESHLESWKGKTQLVKASFFFWNSGTIMQMSKMGLLRAILHEALNEIPEEVPHHFPDRWRYQRLFGFDTRPWSWLELTKAFEILISTESRKFFFVIDGLDEFEGDSTELAAWIIKASSRPNVKLCVASRPWLVFEDSFKSLPFLQVETLTASDIRLFTTEQLGSSDIFMKLQDLEPDRAQALVLEVLEKSSGVFLWIRLVVLSLLDGLRDGDTVTDLQERLRELPPELEELFQKIFNGLKPSRLRQASRMIRIVLTSKRSFTSLLLSFAQYTIEEAISSEIKPLDDERTLFHAESARRRLNSCCKGLLEAPTFNTDGPRATVQFLHRTVRDFVCREDIYSYLCRIEETFDPHQAICASQMLRLKSLSSIQPEEGLRSAFKEAFIDAAEFSEKFRSADDALKASVVIELERPWT</sequence>
<dbReference type="InterPro" id="IPR056884">
    <property type="entry name" value="NPHP3-like_N"/>
</dbReference>
<name>A0ABR3TG39_9PEZI</name>
<evidence type="ECO:0000259" key="8">
    <source>
        <dbReference type="PROSITE" id="PS50837"/>
    </source>
</evidence>
<dbReference type="PROSITE" id="PS50837">
    <property type="entry name" value="NACHT"/>
    <property type="match status" value="1"/>
</dbReference>
<evidence type="ECO:0000256" key="4">
    <source>
        <dbReference type="ARBA" id="ARBA00022737"/>
    </source>
</evidence>
<dbReference type="Gene3D" id="3.90.1300.10">
    <property type="entry name" value="Amidase signature (AS) domain"/>
    <property type="match status" value="1"/>
</dbReference>
<dbReference type="SUPFAM" id="SSF52540">
    <property type="entry name" value="P-loop containing nucleoside triphosphate hydrolases"/>
    <property type="match status" value="1"/>
</dbReference>
<reference evidence="9 10" key="1">
    <citation type="submission" date="2024-02" db="EMBL/GenBank/DDBJ databases">
        <title>De novo assembly and annotation of 12 fungi associated with fruit tree decline syndrome in Ontario, Canada.</title>
        <authorList>
            <person name="Sulman M."/>
            <person name="Ellouze W."/>
            <person name="Ilyukhin E."/>
        </authorList>
    </citation>
    <scope>NUCLEOTIDE SEQUENCE [LARGE SCALE GENOMIC DNA]</scope>
    <source>
        <strain evidence="9 10">M1-105</strain>
    </source>
</reference>
<protein>
    <recommendedName>
        <fullName evidence="3">amidase</fullName>
        <ecNumber evidence="3">3.5.1.4</ecNumber>
    </recommendedName>
</protein>
<evidence type="ECO:0000256" key="6">
    <source>
        <dbReference type="SAM" id="Coils"/>
    </source>
</evidence>
<dbReference type="Pfam" id="PF01425">
    <property type="entry name" value="Amidase"/>
    <property type="match status" value="1"/>
</dbReference>
<keyword evidence="10" id="KW-1185">Reference proteome</keyword>
<dbReference type="InterPro" id="IPR007111">
    <property type="entry name" value="NACHT_NTPase"/>
</dbReference>
<keyword evidence="4" id="KW-0677">Repeat</keyword>
<dbReference type="PANTHER" id="PTHR46072:SF11">
    <property type="entry name" value="AMIDASE-RELATED"/>
    <property type="match status" value="1"/>
</dbReference>
<dbReference type="InterPro" id="IPR036928">
    <property type="entry name" value="AS_sf"/>
</dbReference>
<organism evidence="9 10">
    <name type="scientific">Neofusicoccum ribis</name>
    <dbReference type="NCBI Taxonomy" id="45134"/>
    <lineage>
        <taxon>Eukaryota</taxon>
        <taxon>Fungi</taxon>
        <taxon>Dikarya</taxon>
        <taxon>Ascomycota</taxon>
        <taxon>Pezizomycotina</taxon>
        <taxon>Dothideomycetes</taxon>
        <taxon>Dothideomycetes incertae sedis</taxon>
        <taxon>Botryosphaeriales</taxon>
        <taxon>Botryosphaeriaceae</taxon>
        <taxon>Neofusicoccum</taxon>
    </lineage>
</organism>
<dbReference type="Gene3D" id="3.40.50.300">
    <property type="entry name" value="P-loop containing nucleotide triphosphate hydrolases"/>
    <property type="match status" value="1"/>
</dbReference>
<dbReference type="Pfam" id="PF25053">
    <property type="entry name" value="DUF7791"/>
    <property type="match status" value="1"/>
</dbReference>
<evidence type="ECO:0000256" key="3">
    <source>
        <dbReference type="ARBA" id="ARBA00012922"/>
    </source>
</evidence>
<comment type="caution">
    <text evidence="9">The sequence shown here is derived from an EMBL/GenBank/DDBJ whole genome shotgun (WGS) entry which is preliminary data.</text>
</comment>
<dbReference type="SUPFAM" id="SSF75304">
    <property type="entry name" value="Amidase signature (AS) enzymes"/>
    <property type="match status" value="1"/>
</dbReference>
<dbReference type="InterPro" id="IPR027417">
    <property type="entry name" value="P-loop_NTPase"/>
</dbReference>
<dbReference type="InterPro" id="IPR056693">
    <property type="entry name" value="DUF7791"/>
</dbReference>
<evidence type="ECO:0000313" key="9">
    <source>
        <dbReference type="EMBL" id="KAL1638234.1"/>
    </source>
</evidence>
<keyword evidence="6" id="KW-0175">Coiled coil</keyword>
<dbReference type="Pfam" id="PF17107">
    <property type="entry name" value="SesA"/>
    <property type="match status" value="1"/>
</dbReference>
<evidence type="ECO:0000256" key="7">
    <source>
        <dbReference type="SAM" id="MobiDB-lite"/>
    </source>
</evidence>
<accession>A0ABR3TG39</accession>
<dbReference type="Proteomes" id="UP001521116">
    <property type="component" value="Unassembled WGS sequence"/>
</dbReference>
<evidence type="ECO:0000256" key="5">
    <source>
        <dbReference type="ARBA" id="ARBA00022801"/>
    </source>
</evidence>
<dbReference type="PANTHER" id="PTHR46072">
    <property type="entry name" value="AMIDASE-RELATED-RELATED"/>
    <property type="match status" value="1"/>
</dbReference>
<comment type="catalytic activity">
    <reaction evidence="1">
        <text>a monocarboxylic acid amide + H2O = a monocarboxylate + NH4(+)</text>
        <dbReference type="Rhea" id="RHEA:12020"/>
        <dbReference type="ChEBI" id="CHEBI:15377"/>
        <dbReference type="ChEBI" id="CHEBI:28938"/>
        <dbReference type="ChEBI" id="CHEBI:35757"/>
        <dbReference type="ChEBI" id="CHEBI:83628"/>
        <dbReference type="EC" id="3.5.1.4"/>
    </reaction>
</comment>
<dbReference type="InterPro" id="IPR023631">
    <property type="entry name" value="Amidase_dom"/>
</dbReference>
<evidence type="ECO:0000313" key="10">
    <source>
        <dbReference type="Proteomes" id="UP001521116"/>
    </source>
</evidence>
<dbReference type="EMBL" id="JAJVDC020000001">
    <property type="protein sequence ID" value="KAL1638234.1"/>
    <property type="molecule type" value="Genomic_DNA"/>
</dbReference>
<feature type="coiled-coil region" evidence="6">
    <location>
        <begin position="577"/>
        <end position="604"/>
    </location>
</feature>
<comment type="similarity">
    <text evidence="2">Belongs to the amidase family.</text>
</comment>
<feature type="domain" description="NACHT" evidence="8">
    <location>
        <begin position="815"/>
        <end position="969"/>
    </location>
</feature>
<dbReference type="Pfam" id="PF24883">
    <property type="entry name" value="NPHP3_N"/>
    <property type="match status" value="1"/>
</dbReference>
<dbReference type="PROSITE" id="PS00571">
    <property type="entry name" value="AMIDASES"/>
    <property type="match status" value="1"/>
</dbReference>
<feature type="region of interest" description="Disordered" evidence="7">
    <location>
        <begin position="511"/>
        <end position="533"/>
    </location>
</feature>
<dbReference type="EC" id="3.5.1.4" evidence="3"/>
<keyword evidence="5" id="KW-0378">Hydrolase</keyword>
<gene>
    <name evidence="9" type="ORF">SLS56_000042</name>
</gene>
<evidence type="ECO:0000256" key="1">
    <source>
        <dbReference type="ARBA" id="ARBA00001311"/>
    </source>
</evidence>
<dbReference type="InterPro" id="IPR031352">
    <property type="entry name" value="SesA"/>
</dbReference>
<dbReference type="InterPro" id="IPR020556">
    <property type="entry name" value="Amidase_CS"/>
</dbReference>
<proteinExistence type="inferred from homology"/>